<dbReference type="InterPro" id="IPR014729">
    <property type="entry name" value="Rossmann-like_a/b/a_fold"/>
</dbReference>
<comment type="cofactor">
    <cofactor evidence="4">
        <name>FAD</name>
        <dbReference type="ChEBI" id="CHEBI:57692"/>
    </cofactor>
    <text evidence="4">Binds 1 FAD per subunit.</text>
</comment>
<dbReference type="InterPro" id="IPR005101">
    <property type="entry name" value="Cryptochr/Photolyase_FAD-bd"/>
</dbReference>
<dbReference type="Proteomes" id="UP000245680">
    <property type="component" value="Unassembled WGS sequence"/>
</dbReference>
<evidence type="ECO:0000256" key="5">
    <source>
        <dbReference type="PIRSR" id="PIRSR602081-2"/>
    </source>
</evidence>
<dbReference type="Gene3D" id="1.25.40.80">
    <property type="match status" value="1"/>
</dbReference>
<keyword evidence="8" id="KW-0456">Lyase</keyword>
<evidence type="ECO:0000256" key="3">
    <source>
        <dbReference type="ARBA" id="ARBA00022827"/>
    </source>
</evidence>
<evidence type="ECO:0000313" key="8">
    <source>
        <dbReference type="EMBL" id="PWR01940.1"/>
    </source>
</evidence>
<evidence type="ECO:0000256" key="4">
    <source>
        <dbReference type="PIRSR" id="PIRSR602081-1"/>
    </source>
</evidence>
<protein>
    <submittedName>
        <fullName evidence="8">Deoxyribodipyrimidine photolyase</fullName>
    </submittedName>
</protein>
<sequence length="473" mass="53120">MTDTAPTIWWVRRDMRLTDNPALCAAIDRGGPVIPVFLLDEVHDGYGALPRWRMGLGAEALAEALEERGSRLVLRRGDALSCLRALVRETGARGVVWTVLVDPDAKARDSAVRAGLEEDGTEVVRKTGHVLFDPWTVETKTGGCYRVYTPFWRAVKDRDLDAPLPAPGKIPAPDTWPDSALVADWGLERPMRRGADVVRPHLTVGERAAQGRLGAFMAQRVDDYAAARDIPSQTGTSLLSENLTLGEISARTCWHAGLEALRQGKAGAETFLKELVWRDFAHHLAYHTPQLTSGNWRPEWDAFPWNTDADHPHVRAWLQGRTGIRFVDAAMRELYVTGYMHNRGRMIVGSYLCKHLMSHWKIGLRWFADTLRDWDPASNAMGWQWVAGSGPDATPYFRVFNPVTQLDKFDKNRGYEGRWIAEGRARPDPLALAYFDAVPAAWGLTAQDRYPDPVVTPEDGRRRALDAYENRTF</sequence>
<dbReference type="SUPFAM" id="SSF52425">
    <property type="entry name" value="Cryptochrome/photolyase, N-terminal domain"/>
    <property type="match status" value="1"/>
</dbReference>
<comment type="caution">
    <text evidence="8">The sequence shown here is derived from an EMBL/GenBank/DDBJ whole genome shotgun (WGS) entry which is preliminary data.</text>
</comment>
<dbReference type="Pfam" id="PF00875">
    <property type="entry name" value="DNA_photolyase"/>
    <property type="match status" value="1"/>
</dbReference>
<dbReference type="InterPro" id="IPR002081">
    <property type="entry name" value="Cryptochrome/DNA_photolyase_1"/>
</dbReference>
<dbReference type="RefSeq" id="WP_109812366.1">
    <property type="nucleotide sequence ID" value="NZ_QGKU01000046.1"/>
</dbReference>
<feature type="site" description="Electron transfer via tryptophanyl radical" evidence="5">
    <location>
        <position position="305"/>
    </location>
</feature>
<name>A0A2V2L957_9RHOB</name>
<dbReference type="PANTHER" id="PTHR11455">
    <property type="entry name" value="CRYPTOCHROME"/>
    <property type="match status" value="1"/>
</dbReference>
<feature type="binding site" evidence="4">
    <location>
        <position position="271"/>
    </location>
    <ligand>
        <name>FAD</name>
        <dbReference type="ChEBI" id="CHEBI:57692"/>
    </ligand>
</feature>
<evidence type="ECO:0000313" key="9">
    <source>
        <dbReference type="Proteomes" id="UP000245680"/>
    </source>
</evidence>
<feature type="domain" description="Photolyase/cryptochrome alpha/beta" evidence="7">
    <location>
        <begin position="5"/>
        <end position="131"/>
    </location>
</feature>
<dbReference type="InterPro" id="IPR036134">
    <property type="entry name" value="Crypto/Photolyase_FAD-like_sf"/>
</dbReference>
<keyword evidence="9" id="KW-1185">Reference proteome</keyword>
<evidence type="ECO:0000256" key="6">
    <source>
        <dbReference type="RuleBase" id="RU004182"/>
    </source>
</evidence>
<accession>A0A2V2L957</accession>
<feature type="site" description="Electron transfer via tryptophanyl radical" evidence="5">
    <location>
        <position position="360"/>
    </location>
</feature>
<proteinExistence type="inferred from homology"/>
<dbReference type="GO" id="GO:0003904">
    <property type="term" value="F:deoxyribodipyrimidine photo-lyase activity"/>
    <property type="evidence" value="ECO:0007669"/>
    <property type="project" value="TreeGrafter"/>
</dbReference>
<keyword evidence="6" id="KW-0157">Chromophore</keyword>
<feature type="binding site" evidence="4">
    <location>
        <position position="224"/>
    </location>
    <ligand>
        <name>FAD</name>
        <dbReference type="ChEBI" id="CHEBI:57692"/>
    </ligand>
</feature>
<evidence type="ECO:0000256" key="2">
    <source>
        <dbReference type="ARBA" id="ARBA00022630"/>
    </source>
</evidence>
<dbReference type="InterPro" id="IPR036155">
    <property type="entry name" value="Crypto/Photolyase_N_sf"/>
</dbReference>
<reference evidence="8 9" key="1">
    <citation type="submission" date="2018-05" db="EMBL/GenBank/DDBJ databases">
        <title>Rhodobacteraceae gen. nov., sp. nov. isolated from sea water.</title>
        <authorList>
            <person name="Ren Y."/>
        </authorList>
    </citation>
    <scope>NUCLEOTIDE SEQUENCE [LARGE SCALE GENOMIC DNA]</scope>
    <source>
        <strain evidence="8 9">TG-679</strain>
    </source>
</reference>
<dbReference type="Pfam" id="PF03441">
    <property type="entry name" value="FAD_binding_7"/>
    <property type="match status" value="1"/>
</dbReference>
<evidence type="ECO:0000259" key="7">
    <source>
        <dbReference type="PROSITE" id="PS51645"/>
    </source>
</evidence>
<dbReference type="PANTHER" id="PTHR11455:SF9">
    <property type="entry name" value="CRYPTOCHROME CIRCADIAN CLOCK 5 ISOFORM X1"/>
    <property type="match status" value="1"/>
</dbReference>
<dbReference type="InterPro" id="IPR006050">
    <property type="entry name" value="DNA_photolyase_N"/>
</dbReference>
<dbReference type="PROSITE" id="PS51645">
    <property type="entry name" value="PHR_CRY_ALPHA_BETA"/>
    <property type="match status" value="1"/>
</dbReference>
<gene>
    <name evidence="8" type="ORF">DKT77_14315</name>
</gene>
<keyword evidence="3 4" id="KW-0274">FAD</keyword>
<evidence type="ECO:0000256" key="1">
    <source>
        <dbReference type="ARBA" id="ARBA00001932"/>
    </source>
</evidence>
<keyword evidence="2 4" id="KW-0285">Flavoprotein</keyword>
<dbReference type="EMBL" id="QGKU01000046">
    <property type="protein sequence ID" value="PWR01940.1"/>
    <property type="molecule type" value="Genomic_DNA"/>
</dbReference>
<comment type="similarity">
    <text evidence="6">Belongs to the DNA photolyase family.</text>
</comment>
<dbReference type="PRINTS" id="PR00147">
    <property type="entry name" value="DNAPHOTLYASE"/>
</dbReference>
<feature type="site" description="Electron transfer via tryptophanyl radical" evidence="5">
    <location>
        <position position="383"/>
    </location>
</feature>
<dbReference type="GO" id="GO:0071949">
    <property type="term" value="F:FAD binding"/>
    <property type="evidence" value="ECO:0007669"/>
    <property type="project" value="TreeGrafter"/>
</dbReference>
<feature type="binding site" evidence="4">
    <location>
        <begin position="236"/>
        <end position="240"/>
    </location>
    <ligand>
        <name>FAD</name>
        <dbReference type="ChEBI" id="CHEBI:57692"/>
    </ligand>
</feature>
<dbReference type="GO" id="GO:0009416">
    <property type="term" value="P:response to light stimulus"/>
    <property type="evidence" value="ECO:0007669"/>
    <property type="project" value="TreeGrafter"/>
</dbReference>
<dbReference type="OrthoDB" id="9772484at2"/>
<dbReference type="GO" id="GO:0003677">
    <property type="term" value="F:DNA binding"/>
    <property type="evidence" value="ECO:0007669"/>
    <property type="project" value="TreeGrafter"/>
</dbReference>
<comment type="cofactor">
    <cofactor evidence="1">
        <name>(6R)-5,10-methylene-5,6,7,8-tetrahydrofolate</name>
        <dbReference type="ChEBI" id="CHEBI:15636"/>
    </cofactor>
</comment>
<dbReference type="SUPFAM" id="SSF48173">
    <property type="entry name" value="Cryptochrome/photolyase FAD-binding domain"/>
    <property type="match status" value="1"/>
</dbReference>
<feature type="binding site" evidence="4">
    <location>
        <begin position="373"/>
        <end position="375"/>
    </location>
    <ligand>
        <name>FAD</name>
        <dbReference type="ChEBI" id="CHEBI:57692"/>
    </ligand>
</feature>
<dbReference type="Gene3D" id="1.10.579.10">
    <property type="entry name" value="DNA Cyclobutane Dipyrimidine Photolyase, subunit A, domain 3"/>
    <property type="match status" value="1"/>
</dbReference>
<dbReference type="Gene3D" id="3.40.50.620">
    <property type="entry name" value="HUPs"/>
    <property type="match status" value="1"/>
</dbReference>
<dbReference type="AlphaFoldDB" id="A0A2V2L957"/>
<organism evidence="8 9">
    <name type="scientific">Meridianimarinicoccus roseus</name>
    <dbReference type="NCBI Taxonomy" id="2072018"/>
    <lineage>
        <taxon>Bacteria</taxon>
        <taxon>Pseudomonadati</taxon>
        <taxon>Pseudomonadota</taxon>
        <taxon>Alphaproteobacteria</taxon>
        <taxon>Rhodobacterales</taxon>
        <taxon>Paracoccaceae</taxon>
        <taxon>Meridianimarinicoccus</taxon>
    </lineage>
</organism>